<dbReference type="GO" id="GO:0005524">
    <property type="term" value="F:ATP binding"/>
    <property type="evidence" value="ECO:0007669"/>
    <property type="project" value="UniProtKB-KW"/>
</dbReference>
<dbReference type="PANTHER" id="PTHR47961">
    <property type="entry name" value="DNA POLYMERASE THETA, PUTATIVE (AFU_ORTHOLOGUE AFUA_1G05260)-RELATED"/>
    <property type="match status" value="1"/>
</dbReference>
<dbReference type="PANTHER" id="PTHR47961:SF6">
    <property type="entry name" value="DNA-DIRECTED DNA POLYMERASE"/>
    <property type="match status" value="1"/>
</dbReference>
<dbReference type="InterPro" id="IPR014001">
    <property type="entry name" value="Helicase_ATP-bd"/>
</dbReference>
<evidence type="ECO:0000259" key="6">
    <source>
        <dbReference type="PROSITE" id="PS51194"/>
    </source>
</evidence>
<keyword evidence="1" id="KW-0547">Nucleotide-binding</keyword>
<dbReference type="GO" id="GO:0004386">
    <property type="term" value="F:helicase activity"/>
    <property type="evidence" value="ECO:0007669"/>
    <property type="project" value="UniProtKB-KW"/>
</dbReference>
<dbReference type="SMART" id="SM00487">
    <property type="entry name" value="DEXDc"/>
    <property type="match status" value="1"/>
</dbReference>
<dbReference type="HOGENOM" id="CLU_324956_0_0_1"/>
<keyword evidence="4" id="KW-0067">ATP-binding</keyword>
<organism evidence="7 8">
    <name type="scientific">Spraguea lophii (strain 42_110)</name>
    <name type="common">Microsporidian parasite</name>
    <dbReference type="NCBI Taxonomy" id="1358809"/>
    <lineage>
        <taxon>Eukaryota</taxon>
        <taxon>Fungi</taxon>
        <taxon>Fungi incertae sedis</taxon>
        <taxon>Microsporidia</taxon>
        <taxon>Spragueidae</taxon>
        <taxon>Spraguea</taxon>
    </lineage>
</organism>
<dbReference type="Gene3D" id="3.40.50.300">
    <property type="entry name" value="P-loop containing nucleotide triphosphate hydrolases"/>
    <property type="match status" value="2"/>
</dbReference>
<evidence type="ECO:0000313" key="8">
    <source>
        <dbReference type="Proteomes" id="UP000014978"/>
    </source>
</evidence>
<dbReference type="EMBL" id="ATCN01000030">
    <property type="protein sequence ID" value="EPR80034.1"/>
    <property type="molecule type" value="Genomic_DNA"/>
</dbReference>
<dbReference type="STRING" id="1358809.S7XLS7"/>
<dbReference type="InParanoid" id="S7XLS7"/>
<dbReference type="PROSITE" id="PS51194">
    <property type="entry name" value="HELICASE_CTER"/>
    <property type="match status" value="1"/>
</dbReference>
<keyword evidence="2" id="KW-0378">Hydrolase</keyword>
<keyword evidence="3 7" id="KW-0347">Helicase</keyword>
<dbReference type="InterPro" id="IPR050474">
    <property type="entry name" value="Hel308_SKI2-like"/>
</dbReference>
<dbReference type="AlphaFoldDB" id="S7XLS7"/>
<feature type="domain" description="Helicase ATP-binding" evidence="5">
    <location>
        <begin position="103"/>
        <end position="263"/>
    </location>
</feature>
<dbReference type="OrthoDB" id="5575at2759"/>
<evidence type="ECO:0000256" key="3">
    <source>
        <dbReference type="ARBA" id="ARBA00022806"/>
    </source>
</evidence>
<dbReference type="VEuPathDB" id="MicrosporidiaDB:SLOPH_265"/>
<evidence type="ECO:0000256" key="4">
    <source>
        <dbReference type="ARBA" id="ARBA00022840"/>
    </source>
</evidence>
<dbReference type="Proteomes" id="UP000014978">
    <property type="component" value="Unassembled WGS sequence"/>
</dbReference>
<dbReference type="InterPro" id="IPR011545">
    <property type="entry name" value="DEAD/DEAH_box_helicase_dom"/>
</dbReference>
<evidence type="ECO:0000313" key="7">
    <source>
        <dbReference type="EMBL" id="EPR80034.1"/>
    </source>
</evidence>
<comment type="caution">
    <text evidence="7">The sequence shown here is derived from an EMBL/GenBank/DDBJ whole genome shotgun (WGS) entry which is preliminary data.</text>
</comment>
<dbReference type="GO" id="GO:0016787">
    <property type="term" value="F:hydrolase activity"/>
    <property type="evidence" value="ECO:0007669"/>
    <property type="project" value="UniProtKB-KW"/>
</dbReference>
<accession>S7XLS7</accession>
<dbReference type="SUPFAM" id="SSF52540">
    <property type="entry name" value="P-loop containing nucleoside triphosphate hydrolases"/>
    <property type="match status" value="1"/>
</dbReference>
<dbReference type="InterPro" id="IPR027417">
    <property type="entry name" value="P-loop_NTPase"/>
</dbReference>
<reference evidence="8" key="1">
    <citation type="journal article" date="2013" name="PLoS Genet.">
        <title>The genome of Spraguea lophii and the basis of host-microsporidian interactions.</title>
        <authorList>
            <person name="Campbell S.E."/>
            <person name="Williams T.A."/>
            <person name="Yousuf A."/>
            <person name="Soanes D.M."/>
            <person name="Paszkiewicz K.H."/>
            <person name="Williams B.A.P."/>
        </authorList>
    </citation>
    <scope>NUCLEOTIDE SEQUENCE [LARGE SCALE GENOMIC DNA]</scope>
    <source>
        <strain evidence="8">42_110</strain>
    </source>
</reference>
<dbReference type="Pfam" id="PF00270">
    <property type="entry name" value="DEAD"/>
    <property type="match status" value="1"/>
</dbReference>
<dbReference type="CDD" id="cd17921">
    <property type="entry name" value="DEXHc_Ski2"/>
    <property type="match status" value="1"/>
</dbReference>
<feature type="domain" description="Helicase C-terminal" evidence="6">
    <location>
        <begin position="382"/>
        <end position="529"/>
    </location>
</feature>
<evidence type="ECO:0000256" key="2">
    <source>
        <dbReference type="ARBA" id="ARBA00022801"/>
    </source>
</evidence>
<evidence type="ECO:0000256" key="1">
    <source>
        <dbReference type="ARBA" id="ARBA00022741"/>
    </source>
</evidence>
<dbReference type="GO" id="GO:0003676">
    <property type="term" value="F:nucleic acid binding"/>
    <property type="evidence" value="ECO:0007669"/>
    <property type="project" value="InterPro"/>
</dbReference>
<proteinExistence type="predicted"/>
<keyword evidence="8" id="KW-1185">Reference proteome</keyword>
<protein>
    <submittedName>
        <fullName evidence="7">DEAD/DEAH box helicase</fullName>
    </submittedName>
</protein>
<sequence length="888" mass="103660">MGINYRIILDNKGYILNNSKSNVLNFLKDKISTNNYISIKKDYNLFISNVHKLNESNDLYDSYFYKGCIESKKPIQIKKKLKNKLNNIFSSYTPNAMQSYLSTPLYYSDDNILISAPTGSGKSHSILYAILKHINSQIIYVAPLKALVREISQSLNKMFKNKDIIIRELSGDVDISMKDVINTNIIVCTPEKLDLLIRKGYNNFSLLVMDEIHLLNEERGAILESIISTVNYNGLARVIGLSASIPNLDQVAYLCRAKKENVFHFDDTFRSTSLDIELVFGKAISTINKKDIDIATGINDVVDNILLKINSCKKIGNQSIYSCNQTNKMLHKQTKTSIYSNENDSRINNGEEKEVFLKKIQNILQSNIKKLGDCKEGILLEKLSQNLDDLIIIFVSSRKETIILQKFLDNIFNATETLCIVGVHNGSMNRKQRISIEEGFKEGKIRILVSTSTLAWGVNLPADTVILYDVKNTTIDQHQMIGRAGRYKRGKAIIITKCNKDMNQIPDSNDILKCFLYNIKIESKLEELINEIVNSQIVLGRITLEELINWYKYTLHYIQYKNESIIENSLMLLENEGYIIKENDTFIPKYKSRITSYFYMKIDEMNTIEKQLTKYINEHEIIYILLVILDVIKENKTLKDVLQDDELRRNGIRITLAMFHIAIDKKYSRTAKSIYNIYQLLKLHYHPFTQPLWFYLFSSDKKHQNYYIDEIESNIQEPSNEEYTENELNYKNNDNLIENNTELSKNIKIDNRIEKNILIKTVKLIEQLKIPFNTLRNLSIDELKELSIDNIQEYILNIPKIDYKIEYYDNIHIDNSNIYIIKLFIDIPYTYHIFISNGLDRELIYYRRNKGYFNRTIELSNNKIYYLNIRLEDINIEERYIIQIDNNM</sequence>
<evidence type="ECO:0000259" key="5">
    <source>
        <dbReference type="PROSITE" id="PS51192"/>
    </source>
</evidence>
<dbReference type="Pfam" id="PF00271">
    <property type="entry name" value="Helicase_C"/>
    <property type="match status" value="1"/>
</dbReference>
<name>S7XLS7_SPRLO</name>
<dbReference type="InterPro" id="IPR001650">
    <property type="entry name" value="Helicase_C-like"/>
</dbReference>
<dbReference type="PROSITE" id="PS51192">
    <property type="entry name" value="HELICASE_ATP_BIND_1"/>
    <property type="match status" value="1"/>
</dbReference>
<dbReference type="SMART" id="SM00490">
    <property type="entry name" value="HELICc"/>
    <property type="match status" value="1"/>
</dbReference>
<gene>
    <name evidence="7" type="ORF">SLOPH_265</name>
</gene>